<proteinExistence type="predicted"/>
<comment type="caution">
    <text evidence="1">The sequence shown here is derived from an EMBL/GenBank/DDBJ whole genome shotgun (WGS) entry which is preliminary data.</text>
</comment>
<organism evidence="1">
    <name type="scientific">marine sediment metagenome</name>
    <dbReference type="NCBI Taxonomy" id="412755"/>
    <lineage>
        <taxon>unclassified sequences</taxon>
        <taxon>metagenomes</taxon>
        <taxon>ecological metagenomes</taxon>
    </lineage>
</organism>
<feature type="non-terminal residue" evidence="1">
    <location>
        <position position="341"/>
    </location>
</feature>
<evidence type="ECO:0000313" key="1">
    <source>
        <dbReference type="EMBL" id="KKK50666.1"/>
    </source>
</evidence>
<protein>
    <submittedName>
        <fullName evidence="1">Uncharacterized protein</fullName>
    </submittedName>
</protein>
<gene>
    <name evidence="1" type="ORF">LCGC14_3122740</name>
</gene>
<accession>A0A0F8YRL6</accession>
<dbReference type="EMBL" id="LAZR01067903">
    <property type="protein sequence ID" value="KKK50666.1"/>
    <property type="molecule type" value="Genomic_DNA"/>
</dbReference>
<name>A0A0F8YRL6_9ZZZZ</name>
<sequence>GYGSPTMGGWNIMAFEDFGPYTEVDPNSRITKTTRRVTWALLARNEDAYVYNDKGVDYFNGNFVHFLTYRPTGGAGGTSSGIGGAWSIANTVDDLYGIDIGGGSYLSLFATVSPASEHNIYLEECDSGTVYDSAAYTLTINTDYYLSIQRDESIGTYGTLYCYIYSNAARTTLLQTLSVALHTSKKDFRYIFTSHSQSGGTASDTHSGYSENLELFGASDPGVLPILTVQPLTDITGATATGNGTITDLGISAVTAHGYVWDNTIDPTTADSSSGFWGSTDSGAGSLGIFESSITGLLAGQEYYARPYATNGAGTSYGANVYFIAGQPGTLRIKGEFAVVK</sequence>
<reference evidence="1" key="1">
    <citation type="journal article" date="2015" name="Nature">
        <title>Complex archaea that bridge the gap between prokaryotes and eukaryotes.</title>
        <authorList>
            <person name="Spang A."/>
            <person name="Saw J.H."/>
            <person name="Jorgensen S.L."/>
            <person name="Zaremba-Niedzwiedzka K."/>
            <person name="Martijn J."/>
            <person name="Lind A.E."/>
            <person name="van Eijk R."/>
            <person name="Schleper C."/>
            <person name="Guy L."/>
            <person name="Ettema T.J."/>
        </authorList>
    </citation>
    <scope>NUCLEOTIDE SEQUENCE</scope>
</reference>
<feature type="non-terminal residue" evidence="1">
    <location>
        <position position="1"/>
    </location>
</feature>
<dbReference type="AlphaFoldDB" id="A0A0F8YRL6"/>